<organism evidence="8 9">
    <name type="scientific">Caligus rogercresseyi</name>
    <name type="common">Sea louse</name>
    <dbReference type="NCBI Taxonomy" id="217165"/>
    <lineage>
        <taxon>Eukaryota</taxon>
        <taxon>Metazoa</taxon>
        <taxon>Ecdysozoa</taxon>
        <taxon>Arthropoda</taxon>
        <taxon>Crustacea</taxon>
        <taxon>Multicrustacea</taxon>
        <taxon>Hexanauplia</taxon>
        <taxon>Copepoda</taxon>
        <taxon>Siphonostomatoida</taxon>
        <taxon>Caligidae</taxon>
        <taxon>Caligus</taxon>
    </lineage>
</organism>
<dbReference type="InterPro" id="IPR000232">
    <property type="entry name" value="HSF_DNA-bd"/>
</dbReference>
<dbReference type="GO" id="GO:0005634">
    <property type="term" value="C:nucleus"/>
    <property type="evidence" value="ECO:0007669"/>
    <property type="project" value="UniProtKB-SubCell"/>
</dbReference>
<dbReference type="PANTHER" id="PTHR10015">
    <property type="entry name" value="HEAT SHOCK TRANSCRIPTION FACTOR"/>
    <property type="match status" value="1"/>
</dbReference>
<feature type="compositionally biased region" description="Low complexity" evidence="6">
    <location>
        <begin position="57"/>
        <end position="73"/>
    </location>
</feature>
<evidence type="ECO:0000313" key="8">
    <source>
        <dbReference type="EMBL" id="QQP55630.1"/>
    </source>
</evidence>
<dbReference type="InterPro" id="IPR036388">
    <property type="entry name" value="WH-like_DNA-bd_sf"/>
</dbReference>
<dbReference type="EMBL" id="CP045890">
    <property type="protein sequence ID" value="QQP55630.1"/>
    <property type="molecule type" value="Genomic_DNA"/>
</dbReference>
<dbReference type="AlphaFoldDB" id="A0A7T8KGW7"/>
<evidence type="ECO:0000256" key="1">
    <source>
        <dbReference type="ARBA" id="ARBA00004123"/>
    </source>
</evidence>
<comment type="similarity">
    <text evidence="2 5">Belongs to the HSF family.</text>
</comment>
<dbReference type="PANTHER" id="PTHR10015:SF427">
    <property type="entry name" value="HEAT SHOCK FACTOR PROTEIN"/>
    <property type="match status" value="1"/>
</dbReference>
<comment type="subcellular location">
    <subcellularLocation>
        <location evidence="1">Nucleus</location>
    </subcellularLocation>
</comment>
<protein>
    <submittedName>
        <fullName evidence="8">Heat shock factor proteinlike</fullName>
    </submittedName>
</protein>
<feature type="non-terminal residue" evidence="8">
    <location>
        <position position="330"/>
    </location>
</feature>
<feature type="region of interest" description="Disordered" evidence="6">
    <location>
        <begin position="57"/>
        <end position="90"/>
    </location>
</feature>
<evidence type="ECO:0000256" key="3">
    <source>
        <dbReference type="ARBA" id="ARBA00023125"/>
    </source>
</evidence>
<keyword evidence="3" id="KW-0238">DNA-binding</keyword>
<proteinExistence type="inferred from homology"/>
<evidence type="ECO:0000256" key="2">
    <source>
        <dbReference type="ARBA" id="ARBA00006403"/>
    </source>
</evidence>
<dbReference type="OrthoDB" id="60033at2759"/>
<dbReference type="Gene3D" id="1.10.10.10">
    <property type="entry name" value="Winged helix-like DNA-binding domain superfamily/Winged helix DNA-binding domain"/>
    <property type="match status" value="1"/>
</dbReference>
<evidence type="ECO:0000256" key="6">
    <source>
        <dbReference type="SAM" id="MobiDB-lite"/>
    </source>
</evidence>
<evidence type="ECO:0000259" key="7">
    <source>
        <dbReference type="SMART" id="SM00415"/>
    </source>
</evidence>
<dbReference type="SMART" id="SM00415">
    <property type="entry name" value="HSF"/>
    <property type="match status" value="1"/>
</dbReference>
<dbReference type="SUPFAM" id="SSF46785">
    <property type="entry name" value="Winged helix' DNA-binding domain"/>
    <property type="match status" value="1"/>
</dbReference>
<dbReference type="Pfam" id="PF00447">
    <property type="entry name" value="HSF_DNA-bind"/>
    <property type="match status" value="1"/>
</dbReference>
<sequence length="330" mass="36443">MEIVLPTVSSNVPAFLAKLWKMVDDPSTDHLIDWSEEGNSFIIHNQADFAQRLLPTTTSTPTWPPSSGSSTCTASTRTQVRARRPNGGHLLDQIKRKISTGKNSGGSQAQSFSTTYAPNVKSEHVTEVLNEVSLIKDKQDEMDGKLDSMKKENEALWREVVTLRQKHQSQQKIVNKLIQFLVSLVQPRVGAGSSSAVKRRFNTLPLALEGEHAPKESRLEDSGPIIKDVTHVPSPEFIEEAPFSPMQAVDPSLVSGTMPAAFAKEVVAAASEVPTRPLLTREISKEDIDLDMNNMQRDLDNLKDILSGQVTLDTSIISNIFNPEEPLYSF</sequence>
<dbReference type="InterPro" id="IPR036390">
    <property type="entry name" value="WH_DNA-bd_sf"/>
</dbReference>
<name>A0A7T8KGW7_CALRO</name>
<keyword evidence="4" id="KW-0539">Nucleus</keyword>
<evidence type="ECO:0000256" key="4">
    <source>
        <dbReference type="ARBA" id="ARBA00023242"/>
    </source>
</evidence>
<evidence type="ECO:0000313" key="9">
    <source>
        <dbReference type="Proteomes" id="UP000595437"/>
    </source>
</evidence>
<gene>
    <name evidence="8" type="ORF">FKW44_000026</name>
</gene>
<accession>A0A7T8KGW7</accession>
<dbReference type="GO" id="GO:0003700">
    <property type="term" value="F:DNA-binding transcription factor activity"/>
    <property type="evidence" value="ECO:0007669"/>
    <property type="project" value="InterPro"/>
</dbReference>
<keyword evidence="9" id="KW-1185">Reference proteome</keyword>
<reference evidence="9" key="1">
    <citation type="submission" date="2021-01" db="EMBL/GenBank/DDBJ databases">
        <title>Caligus Genome Assembly.</title>
        <authorList>
            <person name="Gallardo-Escarate C."/>
        </authorList>
    </citation>
    <scope>NUCLEOTIDE SEQUENCE [LARGE SCALE GENOMIC DNA]</scope>
</reference>
<keyword evidence="8" id="KW-0346">Stress response</keyword>
<dbReference type="Proteomes" id="UP000595437">
    <property type="component" value="Chromosome 1"/>
</dbReference>
<feature type="domain" description="HSF-type DNA-binding" evidence="7">
    <location>
        <begin position="11"/>
        <end position="97"/>
    </location>
</feature>
<evidence type="ECO:0000256" key="5">
    <source>
        <dbReference type="RuleBase" id="RU004020"/>
    </source>
</evidence>
<dbReference type="GO" id="GO:0043565">
    <property type="term" value="F:sequence-specific DNA binding"/>
    <property type="evidence" value="ECO:0007669"/>
    <property type="project" value="InterPro"/>
</dbReference>